<dbReference type="OrthoDB" id="787137at2759"/>
<dbReference type="GO" id="GO:0005634">
    <property type="term" value="C:nucleus"/>
    <property type="evidence" value="ECO:0007669"/>
    <property type="project" value="UniProtKB-SubCell"/>
</dbReference>
<dbReference type="Pfam" id="PF17772">
    <property type="entry name" value="zf-MYST"/>
    <property type="match status" value="1"/>
</dbReference>
<dbReference type="CDD" id="cd04301">
    <property type="entry name" value="NAT_SF"/>
    <property type="match status" value="1"/>
</dbReference>
<dbReference type="Pfam" id="PF01853">
    <property type="entry name" value="MOZ_SAS"/>
    <property type="match status" value="1"/>
</dbReference>
<dbReference type="GO" id="GO:0046972">
    <property type="term" value="F:histone H4K16 acetyltransferase activity"/>
    <property type="evidence" value="ECO:0007669"/>
    <property type="project" value="TreeGrafter"/>
</dbReference>
<evidence type="ECO:0000256" key="14">
    <source>
        <dbReference type="ARBA" id="ARBA00047752"/>
    </source>
</evidence>
<protein>
    <recommendedName>
        <fullName evidence="3">histone acetyltransferase</fullName>
        <ecNumber evidence="3">2.3.1.48</ecNumber>
    </recommendedName>
</protein>
<dbReference type="Gene3D" id="1.10.10.10">
    <property type="entry name" value="Winged helix-like DNA-binding domain superfamily/Winged helix DNA-binding domain"/>
    <property type="match status" value="1"/>
</dbReference>
<dbReference type="PANTHER" id="PTHR10615:SF219">
    <property type="entry name" value="HISTONE ACETYLTRANSFERASE KAT5"/>
    <property type="match status" value="1"/>
</dbReference>
<accession>A0A8H7RTI1</accession>
<evidence type="ECO:0000256" key="16">
    <source>
        <dbReference type="ARBA" id="ARBA00048940"/>
    </source>
</evidence>
<dbReference type="GO" id="GO:0035267">
    <property type="term" value="C:NuA4 histone acetyltransferase complex"/>
    <property type="evidence" value="ECO:0007669"/>
    <property type="project" value="TreeGrafter"/>
</dbReference>
<keyword evidence="5" id="KW-0479">Metal-binding</keyword>
<feature type="region of interest" description="Disordered" evidence="18">
    <location>
        <begin position="390"/>
        <end position="417"/>
    </location>
</feature>
<keyword evidence="6" id="KW-0863">Zinc-finger</keyword>
<feature type="region of interest" description="Disordered" evidence="18">
    <location>
        <begin position="1"/>
        <end position="32"/>
    </location>
</feature>
<evidence type="ECO:0000256" key="2">
    <source>
        <dbReference type="ARBA" id="ARBA00010107"/>
    </source>
</evidence>
<feature type="compositionally biased region" description="Basic and acidic residues" evidence="18">
    <location>
        <begin position="114"/>
        <end position="123"/>
    </location>
</feature>
<evidence type="ECO:0000256" key="13">
    <source>
        <dbReference type="ARBA" id="ARBA00047557"/>
    </source>
</evidence>
<dbReference type="GO" id="GO:0006355">
    <property type="term" value="P:regulation of DNA-templated transcription"/>
    <property type="evidence" value="ECO:0007669"/>
    <property type="project" value="InterPro"/>
</dbReference>
<comment type="similarity">
    <text evidence="2">Belongs to the MYST (SAS/MOZ) family.</text>
</comment>
<evidence type="ECO:0000256" key="1">
    <source>
        <dbReference type="ARBA" id="ARBA00004123"/>
    </source>
</evidence>
<dbReference type="PROSITE" id="PS51726">
    <property type="entry name" value="MYST_HAT"/>
    <property type="match status" value="1"/>
</dbReference>
<name>A0A8H7RTI1_9FUNG</name>
<dbReference type="InterPro" id="IPR036388">
    <property type="entry name" value="WH-like_DNA-bd_sf"/>
</dbReference>
<keyword evidence="7" id="KW-0862">Zinc</keyword>
<evidence type="ECO:0000256" key="12">
    <source>
        <dbReference type="ARBA" id="ARBA00023315"/>
    </source>
</evidence>
<feature type="active site" description="Proton donor/acceptor" evidence="17">
    <location>
        <position position="326"/>
    </location>
</feature>
<evidence type="ECO:0000256" key="17">
    <source>
        <dbReference type="PIRSR" id="PIRSR602717-51"/>
    </source>
</evidence>
<dbReference type="EMBL" id="JAEPRB010000348">
    <property type="protein sequence ID" value="KAG2216896.1"/>
    <property type="molecule type" value="Genomic_DNA"/>
</dbReference>
<keyword evidence="8" id="KW-0007">Acetylation</keyword>
<evidence type="ECO:0000256" key="5">
    <source>
        <dbReference type="ARBA" id="ARBA00022723"/>
    </source>
</evidence>
<keyword evidence="21" id="KW-1185">Reference proteome</keyword>
<gene>
    <name evidence="20" type="ORF">INT45_010592</name>
</gene>
<comment type="catalytic activity">
    <reaction evidence="15">
        <text>L-lysyl-[protein] + acetyl-CoA = N(6)-acetyl-L-lysyl-[protein] + CoA + H(+)</text>
        <dbReference type="Rhea" id="RHEA:45948"/>
        <dbReference type="Rhea" id="RHEA-COMP:9752"/>
        <dbReference type="Rhea" id="RHEA-COMP:10731"/>
        <dbReference type="ChEBI" id="CHEBI:15378"/>
        <dbReference type="ChEBI" id="CHEBI:29969"/>
        <dbReference type="ChEBI" id="CHEBI:57287"/>
        <dbReference type="ChEBI" id="CHEBI:57288"/>
        <dbReference type="ChEBI" id="CHEBI:61930"/>
    </reaction>
    <physiologicalReaction direction="left-to-right" evidence="15">
        <dbReference type="Rhea" id="RHEA:45949"/>
    </physiologicalReaction>
</comment>
<keyword evidence="10" id="KW-0804">Transcription</keyword>
<dbReference type="AlphaFoldDB" id="A0A8H7RTI1"/>
<keyword evidence="11" id="KW-0539">Nucleus</keyword>
<comment type="caution">
    <text evidence="20">The sequence shown here is derived from an EMBL/GenBank/DDBJ whole genome shotgun (WGS) entry which is preliminary data.</text>
</comment>
<evidence type="ECO:0000256" key="15">
    <source>
        <dbReference type="ARBA" id="ARBA00047787"/>
    </source>
</evidence>
<dbReference type="InterPro" id="IPR040706">
    <property type="entry name" value="Zf-MYST"/>
</dbReference>
<dbReference type="FunFam" id="3.40.630.30:FF:000002">
    <property type="entry name" value="Histone acetyltransferase"/>
    <property type="match status" value="1"/>
</dbReference>
<comment type="catalytic activity">
    <reaction evidence="13">
        <text>2-hydroxyisobutanoyl-CoA + L-lysyl-[protein] = N(6)-(2-hydroxyisobutanoyl)-L-lysyl-[protein] + CoA + H(+)</text>
        <dbReference type="Rhea" id="RHEA:24180"/>
        <dbReference type="Rhea" id="RHEA-COMP:9752"/>
        <dbReference type="Rhea" id="RHEA-COMP:15921"/>
        <dbReference type="ChEBI" id="CHEBI:15378"/>
        <dbReference type="ChEBI" id="CHEBI:29969"/>
        <dbReference type="ChEBI" id="CHEBI:57287"/>
        <dbReference type="ChEBI" id="CHEBI:131780"/>
        <dbReference type="ChEBI" id="CHEBI:144968"/>
    </reaction>
    <physiologicalReaction direction="left-to-right" evidence="13">
        <dbReference type="Rhea" id="RHEA:24181"/>
    </physiologicalReaction>
</comment>
<evidence type="ECO:0000259" key="19">
    <source>
        <dbReference type="PROSITE" id="PS51726"/>
    </source>
</evidence>
<feature type="compositionally biased region" description="Polar residues" evidence="18">
    <location>
        <begin position="1"/>
        <end position="13"/>
    </location>
</feature>
<evidence type="ECO:0000256" key="3">
    <source>
        <dbReference type="ARBA" id="ARBA00013184"/>
    </source>
</evidence>
<organism evidence="20 21">
    <name type="scientific">Circinella minor</name>
    <dbReference type="NCBI Taxonomy" id="1195481"/>
    <lineage>
        <taxon>Eukaryota</taxon>
        <taxon>Fungi</taxon>
        <taxon>Fungi incertae sedis</taxon>
        <taxon>Mucoromycota</taxon>
        <taxon>Mucoromycotina</taxon>
        <taxon>Mucoromycetes</taxon>
        <taxon>Mucorales</taxon>
        <taxon>Lichtheimiaceae</taxon>
        <taxon>Circinella</taxon>
    </lineage>
</organism>
<dbReference type="Gene3D" id="3.30.60.60">
    <property type="entry name" value="N-acetyl transferase-like"/>
    <property type="match status" value="1"/>
</dbReference>
<keyword evidence="4" id="KW-0808">Transferase</keyword>
<evidence type="ECO:0000256" key="9">
    <source>
        <dbReference type="ARBA" id="ARBA00023015"/>
    </source>
</evidence>
<comment type="catalytic activity">
    <reaction evidence="16">
        <text>L-lysyl-[histone] + acetyl-CoA = N(6)-acetyl-L-lysyl-[histone] + CoA + H(+)</text>
        <dbReference type="Rhea" id="RHEA:21992"/>
        <dbReference type="Rhea" id="RHEA-COMP:9845"/>
        <dbReference type="Rhea" id="RHEA-COMP:11338"/>
        <dbReference type="ChEBI" id="CHEBI:15378"/>
        <dbReference type="ChEBI" id="CHEBI:29969"/>
        <dbReference type="ChEBI" id="CHEBI:57287"/>
        <dbReference type="ChEBI" id="CHEBI:57288"/>
        <dbReference type="ChEBI" id="CHEBI:61930"/>
        <dbReference type="EC" id="2.3.1.48"/>
    </reaction>
    <physiologicalReaction direction="left-to-right" evidence="16">
        <dbReference type="Rhea" id="RHEA:21993"/>
    </physiologicalReaction>
</comment>
<evidence type="ECO:0000256" key="6">
    <source>
        <dbReference type="ARBA" id="ARBA00022771"/>
    </source>
</evidence>
<sequence length="502" mass="58088">MSNHNSSQPTTTQNNKVLLNPNNNNNNNNQSALLKNNDILTHQEVPIKTVTNEKKPRLLLPRPKDVPIETQSLLLPPSLIQKQVTDSISTTTPKVKTMETNNNNTKQSNRKRKTPLEEEEHPHDVKVPKITETTIRRTASPSIQDTSVERPRNIEKIIYGRYQIGTWYYSPYPSEYGDKVEELFICEHCLKYTVDDSQLRAHKLHCKRRKPPGQIIYQQDNIKIYEIDGREHKLYCQNLCLMSKLFLETKTLYYDVEGFTFYVLTEQDRTLDLFVGYFSKEKISYDNYNLACIMVLPSQQRKGYGRLLIELSYEISKHQGIIGSPEKPLSSLGELGYRSYWASTLIVALRDFRGQLTIQELSKRTTIHMDDVIDTLTWLNMLKYRKIKNNNQQQQQGEEEESTLHHHHNNGVTSTSTHTTAIQVCINNDMLENAIKEHHLRLNKRIDPSLIRWKNFSASSTRNINNNNDNNNNNNDNNNDSNNNDSSSLNSTVKNDNVSIIK</sequence>
<feature type="compositionally biased region" description="Low complexity" evidence="18">
    <location>
        <begin position="14"/>
        <end position="32"/>
    </location>
</feature>
<evidence type="ECO:0000256" key="11">
    <source>
        <dbReference type="ARBA" id="ARBA00023242"/>
    </source>
</evidence>
<evidence type="ECO:0000256" key="18">
    <source>
        <dbReference type="SAM" id="MobiDB-lite"/>
    </source>
</evidence>
<dbReference type="SUPFAM" id="SSF55729">
    <property type="entry name" value="Acyl-CoA N-acyltransferases (Nat)"/>
    <property type="match status" value="1"/>
</dbReference>
<comment type="subcellular location">
    <subcellularLocation>
        <location evidence="1">Nucleus</location>
    </subcellularLocation>
</comment>
<evidence type="ECO:0000313" key="21">
    <source>
        <dbReference type="Proteomes" id="UP000646827"/>
    </source>
</evidence>
<dbReference type="InterPro" id="IPR002717">
    <property type="entry name" value="HAT_MYST-type"/>
</dbReference>
<feature type="compositionally biased region" description="Low complexity" evidence="18">
    <location>
        <begin position="463"/>
        <end position="491"/>
    </location>
</feature>
<evidence type="ECO:0000313" key="20">
    <source>
        <dbReference type="EMBL" id="KAG2216896.1"/>
    </source>
</evidence>
<dbReference type="InterPro" id="IPR050603">
    <property type="entry name" value="MYST_HAT"/>
</dbReference>
<keyword evidence="9" id="KW-0805">Transcription regulation</keyword>
<comment type="catalytic activity">
    <reaction evidence="14">
        <text>(2E)-butenoyl-CoA + L-lysyl-[protein] = N(6)-(2E)-butenoyl-L-lysyl-[protein] + CoA + H(+)</text>
        <dbReference type="Rhea" id="RHEA:53908"/>
        <dbReference type="Rhea" id="RHEA-COMP:9752"/>
        <dbReference type="Rhea" id="RHEA-COMP:13707"/>
        <dbReference type="ChEBI" id="CHEBI:15378"/>
        <dbReference type="ChEBI" id="CHEBI:29969"/>
        <dbReference type="ChEBI" id="CHEBI:57287"/>
        <dbReference type="ChEBI" id="CHEBI:57332"/>
        <dbReference type="ChEBI" id="CHEBI:137954"/>
    </reaction>
    <physiologicalReaction direction="left-to-right" evidence="14">
        <dbReference type="Rhea" id="RHEA:53909"/>
    </physiologicalReaction>
</comment>
<keyword evidence="12" id="KW-0012">Acyltransferase</keyword>
<feature type="compositionally biased region" description="Polar residues" evidence="18">
    <location>
        <begin position="95"/>
        <end position="107"/>
    </location>
</feature>
<dbReference type="FunFam" id="3.30.60.60:FF:000001">
    <property type="entry name" value="Histone acetyltransferase"/>
    <property type="match status" value="1"/>
</dbReference>
<evidence type="ECO:0000256" key="7">
    <source>
        <dbReference type="ARBA" id="ARBA00022833"/>
    </source>
</evidence>
<reference evidence="20 21" key="1">
    <citation type="submission" date="2020-12" db="EMBL/GenBank/DDBJ databases">
        <title>Metabolic potential, ecology and presence of endohyphal bacteria is reflected in genomic diversity of Mucoromycotina.</title>
        <authorList>
            <person name="Muszewska A."/>
            <person name="Okrasinska A."/>
            <person name="Steczkiewicz K."/>
            <person name="Drgas O."/>
            <person name="Orlowska M."/>
            <person name="Perlinska-Lenart U."/>
            <person name="Aleksandrzak-Piekarczyk T."/>
            <person name="Szatraj K."/>
            <person name="Zielenkiewicz U."/>
            <person name="Pilsyk S."/>
            <person name="Malc E."/>
            <person name="Mieczkowski P."/>
            <person name="Kruszewska J.S."/>
            <person name="Biernat P."/>
            <person name="Pawlowska J."/>
        </authorList>
    </citation>
    <scope>NUCLEOTIDE SEQUENCE [LARGE SCALE GENOMIC DNA]</scope>
    <source>
        <strain evidence="20 21">CBS 142.35</strain>
    </source>
</reference>
<feature type="domain" description="MYST-type HAT" evidence="19">
    <location>
        <begin position="149"/>
        <end position="455"/>
    </location>
</feature>
<evidence type="ECO:0000256" key="8">
    <source>
        <dbReference type="ARBA" id="ARBA00022990"/>
    </source>
</evidence>
<feature type="region of interest" description="Disordered" evidence="18">
    <location>
        <begin position="461"/>
        <end position="502"/>
    </location>
</feature>
<feature type="compositionally biased region" description="Polar residues" evidence="18">
    <location>
        <begin position="492"/>
        <end position="502"/>
    </location>
</feature>
<evidence type="ECO:0000256" key="4">
    <source>
        <dbReference type="ARBA" id="ARBA00022679"/>
    </source>
</evidence>
<dbReference type="PANTHER" id="PTHR10615">
    <property type="entry name" value="HISTONE ACETYLTRANSFERASE"/>
    <property type="match status" value="1"/>
</dbReference>
<dbReference type="Proteomes" id="UP000646827">
    <property type="component" value="Unassembled WGS sequence"/>
</dbReference>
<dbReference type="GO" id="GO:0008270">
    <property type="term" value="F:zinc ion binding"/>
    <property type="evidence" value="ECO:0007669"/>
    <property type="project" value="UniProtKB-KW"/>
</dbReference>
<proteinExistence type="inferred from homology"/>
<feature type="region of interest" description="Disordered" evidence="18">
    <location>
        <begin position="95"/>
        <end position="123"/>
    </location>
</feature>
<dbReference type="InterPro" id="IPR016181">
    <property type="entry name" value="Acyl_CoA_acyltransferase"/>
</dbReference>
<dbReference type="EC" id="2.3.1.48" evidence="3"/>
<dbReference type="Gene3D" id="3.40.630.30">
    <property type="match status" value="1"/>
</dbReference>
<evidence type="ECO:0000256" key="10">
    <source>
        <dbReference type="ARBA" id="ARBA00023163"/>
    </source>
</evidence>